<keyword evidence="2" id="KW-1185">Reference proteome</keyword>
<name>A0A409VKV6_9AGAR</name>
<dbReference type="OrthoDB" id="674948at2759"/>
<gene>
    <name evidence="1" type="ORF">CVT24_008516</name>
</gene>
<dbReference type="SUPFAM" id="SSF51735">
    <property type="entry name" value="NAD(P)-binding Rossmann-fold domains"/>
    <property type="match status" value="1"/>
</dbReference>
<organism evidence="1 2">
    <name type="scientific">Panaeolus cyanescens</name>
    <dbReference type="NCBI Taxonomy" id="181874"/>
    <lineage>
        <taxon>Eukaryota</taxon>
        <taxon>Fungi</taxon>
        <taxon>Dikarya</taxon>
        <taxon>Basidiomycota</taxon>
        <taxon>Agaricomycotina</taxon>
        <taxon>Agaricomycetes</taxon>
        <taxon>Agaricomycetidae</taxon>
        <taxon>Agaricales</taxon>
        <taxon>Agaricineae</taxon>
        <taxon>Galeropsidaceae</taxon>
        <taxon>Panaeolus</taxon>
    </lineage>
</organism>
<proteinExistence type="predicted"/>
<dbReference type="EMBL" id="NHTK01006031">
    <property type="protein sequence ID" value="PPQ66901.1"/>
    <property type="molecule type" value="Genomic_DNA"/>
</dbReference>
<accession>A0A409VKV6</accession>
<dbReference type="InterPro" id="IPR036291">
    <property type="entry name" value="NAD(P)-bd_dom_sf"/>
</dbReference>
<dbReference type="PANTHER" id="PTHR40129">
    <property type="entry name" value="KETOPANTOATE REDUCTASE N-TERMINAL DOMAIN-CONTAINING PROTEIN"/>
    <property type="match status" value="1"/>
</dbReference>
<evidence type="ECO:0000313" key="1">
    <source>
        <dbReference type="EMBL" id="PPQ66901.1"/>
    </source>
</evidence>
<sequence length="302" mass="33966">MVVDILILGAGWSSSFLIALCKERNISYAATTRDGRDGTIPFTFDPNSDDVQPFKALPSARTVVITFPLENKGTSRRLLELYASSRAGGAENKTSFRFIHLGTSSIWDGHRPDQHVPNQPTQHQWYDRRSTFKVTPRAEAEEELLSLSSQYPSTVLNLAGLWGGSRSMRAVVGRLAPTKEALKNRASLHMIHGIDVARSILAVHQDFDKAQGERWLLTDGRVYDWWDLASAWGSKYPTKGESVTHYDPEDRGPQAEWVRELMDEANVRALPRDVSALGRALDSRDFWRTFALSPLKARLEEN</sequence>
<dbReference type="STRING" id="181874.A0A409VKV6"/>
<dbReference type="PANTHER" id="PTHR40129:SF2">
    <property type="entry name" value="KETOPANTOATE REDUCTASE N-TERMINAL DOMAIN-CONTAINING PROTEIN"/>
    <property type="match status" value="1"/>
</dbReference>
<dbReference type="Gene3D" id="3.40.50.720">
    <property type="entry name" value="NAD(P)-binding Rossmann-like Domain"/>
    <property type="match status" value="1"/>
</dbReference>
<evidence type="ECO:0008006" key="3">
    <source>
        <dbReference type="Google" id="ProtNLM"/>
    </source>
</evidence>
<reference evidence="1 2" key="1">
    <citation type="journal article" date="2018" name="Evol. Lett.">
        <title>Horizontal gene cluster transfer increased hallucinogenic mushroom diversity.</title>
        <authorList>
            <person name="Reynolds H.T."/>
            <person name="Vijayakumar V."/>
            <person name="Gluck-Thaler E."/>
            <person name="Korotkin H.B."/>
            <person name="Matheny P.B."/>
            <person name="Slot J.C."/>
        </authorList>
    </citation>
    <scope>NUCLEOTIDE SEQUENCE [LARGE SCALE GENOMIC DNA]</scope>
    <source>
        <strain evidence="1 2">2629</strain>
    </source>
</reference>
<dbReference type="InParanoid" id="A0A409VKV6"/>
<dbReference type="AlphaFoldDB" id="A0A409VKV6"/>
<dbReference type="Proteomes" id="UP000284842">
    <property type="component" value="Unassembled WGS sequence"/>
</dbReference>
<protein>
    <recommendedName>
        <fullName evidence="3">NAD-dependent epimerase/dehydratase domain-containing protein</fullName>
    </recommendedName>
</protein>
<evidence type="ECO:0000313" key="2">
    <source>
        <dbReference type="Proteomes" id="UP000284842"/>
    </source>
</evidence>
<comment type="caution">
    <text evidence="1">The sequence shown here is derived from an EMBL/GenBank/DDBJ whole genome shotgun (WGS) entry which is preliminary data.</text>
</comment>